<dbReference type="Proteomes" id="UP000499080">
    <property type="component" value="Unassembled WGS sequence"/>
</dbReference>
<organism evidence="1 2">
    <name type="scientific">Araneus ventricosus</name>
    <name type="common">Orbweaver spider</name>
    <name type="synonym">Epeira ventricosa</name>
    <dbReference type="NCBI Taxonomy" id="182803"/>
    <lineage>
        <taxon>Eukaryota</taxon>
        <taxon>Metazoa</taxon>
        <taxon>Ecdysozoa</taxon>
        <taxon>Arthropoda</taxon>
        <taxon>Chelicerata</taxon>
        <taxon>Arachnida</taxon>
        <taxon>Araneae</taxon>
        <taxon>Araneomorphae</taxon>
        <taxon>Entelegynae</taxon>
        <taxon>Araneoidea</taxon>
        <taxon>Araneidae</taxon>
        <taxon>Araneus</taxon>
    </lineage>
</organism>
<dbReference type="GO" id="GO:0003676">
    <property type="term" value="F:nucleic acid binding"/>
    <property type="evidence" value="ECO:0007669"/>
    <property type="project" value="InterPro"/>
</dbReference>
<dbReference type="AlphaFoldDB" id="A0A4Y2GGL4"/>
<comment type="caution">
    <text evidence="1">The sequence shown here is derived from an EMBL/GenBank/DDBJ whole genome shotgun (WGS) entry which is preliminary data.</text>
</comment>
<proteinExistence type="predicted"/>
<name>A0A4Y2GGL4_ARAVE</name>
<protein>
    <submittedName>
        <fullName evidence="1">Uncharacterized protein</fullName>
    </submittedName>
</protein>
<reference evidence="1 2" key="1">
    <citation type="journal article" date="2019" name="Sci. Rep.">
        <title>Orb-weaving spider Araneus ventricosus genome elucidates the spidroin gene catalogue.</title>
        <authorList>
            <person name="Kono N."/>
            <person name="Nakamura H."/>
            <person name="Ohtoshi R."/>
            <person name="Moran D.A.P."/>
            <person name="Shinohara A."/>
            <person name="Yoshida Y."/>
            <person name="Fujiwara M."/>
            <person name="Mori M."/>
            <person name="Tomita M."/>
            <person name="Arakawa K."/>
        </authorList>
    </citation>
    <scope>NUCLEOTIDE SEQUENCE [LARGE SCALE GENOMIC DNA]</scope>
</reference>
<accession>A0A4Y2GGL4</accession>
<gene>
    <name evidence="1" type="ORF">AVEN_111336_1</name>
</gene>
<dbReference type="OrthoDB" id="6432521at2759"/>
<dbReference type="Gene3D" id="3.30.420.10">
    <property type="entry name" value="Ribonuclease H-like superfamily/Ribonuclease H"/>
    <property type="match status" value="1"/>
</dbReference>
<keyword evidence="2" id="KW-1185">Reference proteome</keyword>
<dbReference type="PANTHER" id="PTHR47326">
    <property type="entry name" value="TRANSPOSABLE ELEMENT TC3 TRANSPOSASE-LIKE PROTEIN"/>
    <property type="match status" value="1"/>
</dbReference>
<dbReference type="PANTHER" id="PTHR47326:SF1">
    <property type="entry name" value="HTH PSQ-TYPE DOMAIN-CONTAINING PROTEIN"/>
    <property type="match status" value="1"/>
</dbReference>
<dbReference type="EMBL" id="BGPR01001401">
    <property type="protein sequence ID" value="GBM52992.1"/>
    <property type="molecule type" value="Genomic_DNA"/>
</dbReference>
<dbReference type="InterPro" id="IPR036397">
    <property type="entry name" value="RNaseH_sf"/>
</dbReference>
<evidence type="ECO:0000313" key="2">
    <source>
        <dbReference type="Proteomes" id="UP000499080"/>
    </source>
</evidence>
<sequence>MPVSTVLKILLNILQCYPFKITHVEELVPAELPKRDAFTLPFLARMEVDNSWSRKILSIDEDYFHLRNSVNTQNCRIWARENLFQMHPLPLHSQEVTVWCGFTAAFIVVPFFFEEIHPSGPVTCRINGSRCGSLLRNQLIPALQQCGWGDSKFFMALLRTLQQQ</sequence>
<evidence type="ECO:0000313" key="1">
    <source>
        <dbReference type="EMBL" id="GBM52992.1"/>
    </source>
</evidence>